<dbReference type="EMBL" id="JANBPU010000067">
    <property type="protein sequence ID" value="KAJ1917597.1"/>
    <property type="molecule type" value="Genomic_DNA"/>
</dbReference>
<dbReference type="OrthoDB" id="5584559at2759"/>
<gene>
    <name evidence="1" type="ORF">H4219_003111</name>
</gene>
<organism evidence="1 2">
    <name type="scientific">Mycoemilia scoparia</name>
    <dbReference type="NCBI Taxonomy" id="417184"/>
    <lineage>
        <taxon>Eukaryota</taxon>
        <taxon>Fungi</taxon>
        <taxon>Fungi incertae sedis</taxon>
        <taxon>Zoopagomycota</taxon>
        <taxon>Kickxellomycotina</taxon>
        <taxon>Kickxellomycetes</taxon>
        <taxon>Kickxellales</taxon>
        <taxon>Kickxellaceae</taxon>
        <taxon>Mycoemilia</taxon>
    </lineage>
</organism>
<keyword evidence="2" id="KW-1185">Reference proteome</keyword>
<accession>A0A9W8A1H9</accession>
<proteinExistence type="predicted"/>
<dbReference type="AlphaFoldDB" id="A0A9W8A1H9"/>
<evidence type="ECO:0000313" key="1">
    <source>
        <dbReference type="EMBL" id="KAJ1917597.1"/>
    </source>
</evidence>
<dbReference type="Proteomes" id="UP001150538">
    <property type="component" value="Unassembled WGS sequence"/>
</dbReference>
<evidence type="ECO:0000313" key="2">
    <source>
        <dbReference type="Proteomes" id="UP001150538"/>
    </source>
</evidence>
<protein>
    <submittedName>
        <fullName evidence="1">Uncharacterized protein</fullName>
    </submittedName>
</protein>
<comment type="caution">
    <text evidence="1">The sequence shown here is derived from an EMBL/GenBank/DDBJ whole genome shotgun (WGS) entry which is preliminary data.</text>
</comment>
<reference evidence="1" key="1">
    <citation type="submission" date="2022-07" db="EMBL/GenBank/DDBJ databases">
        <title>Phylogenomic reconstructions and comparative analyses of Kickxellomycotina fungi.</title>
        <authorList>
            <person name="Reynolds N.K."/>
            <person name="Stajich J.E."/>
            <person name="Barry K."/>
            <person name="Grigoriev I.V."/>
            <person name="Crous P."/>
            <person name="Smith M.E."/>
        </authorList>
    </citation>
    <scope>NUCLEOTIDE SEQUENCE</scope>
    <source>
        <strain evidence="1">NBRC 100468</strain>
    </source>
</reference>
<sequence length="89" mass="9993">MEFNPLFSENGNHCNICPECGFECQSLDLYFDHLMFDQRHAEIVRRLAEASKNNSNSSSLTTSPVGMGAIRLSAYSPYLSDSSSGYYRL</sequence>
<name>A0A9W8A1H9_9FUNG</name>